<organism evidence="1 2">
    <name type="scientific">Acinetobacter rudis</name>
    <dbReference type="NCBI Taxonomy" id="632955"/>
    <lineage>
        <taxon>Bacteria</taxon>
        <taxon>Pseudomonadati</taxon>
        <taxon>Pseudomonadota</taxon>
        <taxon>Gammaproteobacteria</taxon>
        <taxon>Moraxellales</taxon>
        <taxon>Moraxellaceae</taxon>
        <taxon>Acinetobacter</taxon>
    </lineage>
</organism>
<protein>
    <recommendedName>
        <fullName evidence="3">HK97 gp10 family phage protein</fullName>
    </recommendedName>
</protein>
<dbReference type="Proteomes" id="UP001243844">
    <property type="component" value="Unassembled WGS sequence"/>
</dbReference>
<evidence type="ECO:0000313" key="2">
    <source>
        <dbReference type="Proteomes" id="UP001243844"/>
    </source>
</evidence>
<dbReference type="EMBL" id="JAVIDL010000029">
    <property type="protein sequence ID" value="MDQ8936644.1"/>
    <property type="molecule type" value="Genomic_DNA"/>
</dbReference>
<dbReference type="RefSeq" id="WP_308981828.1">
    <property type="nucleotide sequence ID" value="NZ_JAVIDL010000029.1"/>
</dbReference>
<reference evidence="1" key="1">
    <citation type="submission" date="2023-08" db="EMBL/GenBank/DDBJ databases">
        <title>Emergence of clinically-relevant ST2 carbapenem-resistant Acinetobacter baumannii strains in hospital sewages in Zhejiang, East of China.</title>
        <authorList>
            <person name="Kaichao C."/>
            <person name="Zhang R."/>
        </authorList>
    </citation>
    <scope>NUCLEOTIDE SEQUENCE</scope>
    <source>
        <strain evidence="1">M-RB-37</strain>
    </source>
</reference>
<dbReference type="AlphaFoldDB" id="A0AAW8JBP8"/>
<comment type="caution">
    <text evidence="1">The sequence shown here is derived from an EMBL/GenBank/DDBJ whole genome shotgun (WGS) entry which is preliminary data.</text>
</comment>
<evidence type="ECO:0000313" key="1">
    <source>
        <dbReference type="EMBL" id="MDQ8936644.1"/>
    </source>
</evidence>
<evidence type="ECO:0008006" key="3">
    <source>
        <dbReference type="Google" id="ProtNLM"/>
    </source>
</evidence>
<proteinExistence type="predicted"/>
<name>A0AAW8JBP8_9GAMM</name>
<accession>A0AAW8JBP8</accession>
<gene>
    <name evidence="1" type="ORF">RFH47_13045</name>
</gene>
<sequence length="154" mass="16581">MSWTIKPTDFIKEIESDLCDLQKKIATDALRGVIEASPVDSGAFKGNHRLSINAIDEGFDPNLKDSSGANALAKGLSVLSSLVPYSVVYIQNNAPYGPALEYGGYPNPVKKGSWVKGKGGKGGYYAIKSDKGFSKQAPLGIYGVTFTLIKEKYR</sequence>